<gene>
    <name evidence="5 8" type="primary">rimM</name>
    <name evidence="8" type="ORF">MGMO_5c00130</name>
</gene>
<evidence type="ECO:0000256" key="4">
    <source>
        <dbReference type="ARBA" id="ARBA00023186"/>
    </source>
</evidence>
<dbReference type="PANTHER" id="PTHR33692">
    <property type="entry name" value="RIBOSOME MATURATION FACTOR RIMM"/>
    <property type="match status" value="1"/>
</dbReference>
<dbReference type="SUPFAM" id="SSF50447">
    <property type="entry name" value="Translation proteins"/>
    <property type="match status" value="1"/>
</dbReference>
<evidence type="ECO:0000256" key="2">
    <source>
        <dbReference type="ARBA" id="ARBA00022517"/>
    </source>
</evidence>
<evidence type="ECO:0000259" key="7">
    <source>
        <dbReference type="Pfam" id="PF24986"/>
    </source>
</evidence>
<dbReference type="PATRIC" id="fig|1116472.3.peg.79"/>
<dbReference type="GO" id="GO:0042274">
    <property type="term" value="P:ribosomal small subunit biogenesis"/>
    <property type="evidence" value="ECO:0007669"/>
    <property type="project" value="UniProtKB-UniRule"/>
</dbReference>
<evidence type="ECO:0000313" key="8">
    <source>
        <dbReference type="EMBL" id="ESS74074.1"/>
    </source>
</evidence>
<keyword evidence="2 5" id="KW-0690">Ribosome biogenesis</keyword>
<keyword evidence="9" id="KW-1185">Reference proteome</keyword>
<evidence type="ECO:0000256" key="1">
    <source>
        <dbReference type="ARBA" id="ARBA00022490"/>
    </source>
</evidence>
<dbReference type="PANTHER" id="PTHR33692:SF1">
    <property type="entry name" value="RIBOSOME MATURATION FACTOR RIMM"/>
    <property type="match status" value="1"/>
</dbReference>
<dbReference type="EMBL" id="AYLO01000005">
    <property type="protein sequence ID" value="ESS74074.1"/>
    <property type="molecule type" value="Genomic_DNA"/>
</dbReference>
<dbReference type="GO" id="GO:0006364">
    <property type="term" value="P:rRNA processing"/>
    <property type="evidence" value="ECO:0007669"/>
    <property type="project" value="UniProtKB-UniRule"/>
</dbReference>
<dbReference type="HAMAP" id="MF_00014">
    <property type="entry name" value="Ribosome_mat_RimM"/>
    <property type="match status" value="1"/>
</dbReference>
<dbReference type="SUPFAM" id="SSF50346">
    <property type="entry name" value="PRC-barrel domain"/>
    <property type="match status" value="1"/>
</dbReference>
<dbReference type="Gene3D" id="2.30.30.240">
    <property type="entry name" value="PRC-barrel domain"/>
    <property type="match status" value="1"/>
</dbReference>
<keyword evidence="3 5" id="KW-0698">rRNA processing</keyword>
<dbReference type="InterPro" id="IPR011033">
    <property type="entry name" value="PRC_barrel-like_sf"/>
</dbReference>
<dbReference type="AlphaFoldDB" id="V5C1X4"/>
<dbReference type="Pfam" id="PF24986">
    <property type="entry name" value="PRC_RimM"/>
    <property type="match status" value="1"/>
</dbReference>
<accession>V5C1X4</accession>
<dbReference type="InterPro" id="IPR009000">
    <property type="entry name" value="Transl_B-barrel_sf"/>
</dbReference>
<name>V5C1X4_9GAMM</name>
<dbReference type="InterPro" id="IPR036976">
    <property type="entry name" value="RimM_N_sf"/>
</dbReference>
<evidence type="ECO:0000256" key="5">
    <source>
        <dbReference type="HAMAP-Rule" id="MF_00014"/>
    </source>
</evidence>
<dbReference type="Proteomes" id="UP000017842">
    <property type="component" value="Unassembled WGS sequence"/>
</dbReference>
<comment type="subcellular location">
    <subcellularLocation>
        <location evidence="5">Cytoplasm</location>
    </subcellularLocation>
</comment>
<dbReference type="Pfam" id="PF01782">
    <property type="entry name" value="RimM"/>
    <property type="match status" value="1"/>
</dbReference>
<dbReference type="InterPro" id="IPR056792">
    <property type="entry name" value="PRC_RimM"/>
</dbReference>
<dbReference type="STRING" id="1116472.MGMO_5c00130"/>
<protein>
    <recommendedName>
        <fullName evidence="5">Ribosome maturation factor RimM</fullName>
    </recommendedName>
</protein>
<comment type="caution">
    <text evidence="8">The sequence shown here is derived from an EMBL/GenBank/DDBJ whole genome shotgun (WGS) entry which is preliminary data.</text>
</comment>
<dbReference type="GO" id="GO:0005840">
    <property type="term" value="C:ribosome"/>
    <property type="evidence" value="ECO:0007669"/>
    <property type="project" value="InterPro"/>
</dbReference>
<proteinExistence type="inferred from homology"/>
<evidence type="ECO:0000259" key="6">
    <source>
        <dbReference type="Pfam" id="PF01782"/>
    </source>
</evidence>
<sequence length="147" mass="16488">MKVFSYTEPRDNILNYKKWLLKKGDQTLLVKPIDGQIQGKGVIAQIDGITDRDEAVALMGWDVHIRHEDLPAPEEGEYYWTDLIGLDVENLEGFQLGKVDSLIETGANDVLVVKGERELAVPFLQGQTVKSIDLATGKMIVDWDADF</sequence>
<dbReference type="InterPro" id="IPR011961">
    <property type="entry name" value="RimM"/>
</dbReference>
<reference evidence="8 9" key="1">
    <citation type="journal article" date="2013" name="Genome Announc.">
        <title>Draft Genome Sequence of the Methanotrophic Gammaproteobacterium Methyloglobulus morosus DSM 22980 Strain KoM1.</title>
        <authorList>
            <person name="Poehlein A."/>
            <person name="Deutzmann J.S."/>
            <person name="Daniel R."/>
            <person name="Simeonova D.D."/>
        </authorList>
    </citation>
    <scope>NUCLEOTIDE SEQUENCE [LARGE SCALE GENOMIC DNA]</scope>
    <source>
        <strain evidence="8 9">KoM1</strain>
    </source>
</reference>
<feature type="domain" description="Ribosome maturation factor RimM PRC barrel" evidence="7">
    <location>
        <begin position="80"/>
        <end position="144"/>
    </location>
</feature>
<evidence type="ECO:0000256" key="3">
    <source>
        <dbReference type="ARBA" id="ARBA00022552"/>
    </source>
</evidence>
<dbReference type="GO" id="GO:0043022">
    <property type="term" value="F:ribosome binding"/>
    <property type="evidence" value="ECO:0007669"/>
    <property type="project" value="InterPro"/>
</dbReference>
<keyword evidence="4 5" id="KW-0143">Chaperone</keyword>
<keyword evidence="1 5" id="KW-0963">Cytoplasm</keyword>
<comment type="function">
    <text evidence="5">An accessory protein needed during the final step in the assembly of 30S ribosomal subunit, possibly for assembly of the head region. Essential for efficient processing of 16S rRNA. May be needed both before and after RbfA during the maturation of 16S rRNA. It has affinity for free ribosomal 30S subunits but not for 70S ribosomes.</text>
</comment>
<dbReference type="GO" id="GO:0005737">
    <property type="term" value="C:cytoplasm"/>
    <property type="evidence" value="ECO:0007669"/>
    <property type="project" value="UniProtKB-SubCell"/>
</dbReference>
<dbReference type="InterPro" id="IPR002676">
    <property type="entry name" value="RimM_N"/>
</dbReference>
<feature type="domain" description="RimM N-terminal" evidence="6">
    <location>
        <begin position="1"/>
        <end position="68"/>
    </location>
</feature>
<organism evidence="8 9">
    <name type="scientific">Methyloglobulus morosus KoM1</name>
    <dbReference type="NCBI Taxonomy" id="1116472"/>
    <lineage>
        <taxon>Bacteria</taxon>
        <taxon>Pseudomonadati</taxon>
        <taxon>Pseudomonadota</taxon>
        <taxon>Gammaproteobacteria</taxon>
        <taxon>Methylococcales</taxon>
        <taxon>Methylococcaceae</taxon>
        <taxon>Methyloglobulus</taxon>
    </lineage>
</organism>
<comment type="similarity">
    <text evidence="5">Belongs to the RimM family.</text>
</comment>
<evidence type="ECO:0000313" key="9">
    <source>
        <dbReference type="Proteomes" id="UP000017842"/>
    </source>
</evidence>
<dbReference type="NCBIfam" id="TIGR02273">
    <property type="entry name" value="16S_RimM"/>
    <property type="match status" value="1"/>
</dbReference>
<dbReference type="eggNOG" id="COG0806">
    <property type="taxonomic scope" value="Bacteria"/>
</dbReference>
<dbReference type="Gene3D" id="2.40.30.60">
    <property type="entry name" value="RimM"/>
    <property type="match status" value="1"/>
</dbReference>
<comment type="subunit">
    <text evidence="5">Binds ribosomal protein uS19.</text>
</comment>
<comment type="domain">
    <text evidence="5">The PRC barrel domain binds ribosomal protein uS19.</text>
</comment>